<feature type="transmembrane region" description="Helical" evidence="7">
    <location>
        <begin position="832"/>
        <end position="858"/>
    </location>
</feature>
<feature type="transmembrane region" description="Helical" evidence="7">
    <location>
        <begin position="49"/>
        <end position="70"/>
    </location>
</feature>
<dbReference type="PANTHER" id="PTHR30287">
    <property type="entry name" value="MEMBRANE COMPONENT OF PREDICTED ABC SUPERFAMILY METABOLITE UPTAKE TRANSPORTER"/>
    <property type="match status" value="1"/>
</dbReference>
<dbReference type="InterPro" id="IPR003838">
    <property type="entry name" value="ABC3_permease_C"/>
</dbReference>
<keyword evidence="3 7" id="KW-0812">Transmembrane</keyword>
<sequence>MNRSFETFADLPEAGSEPPPRSALSQRLGRLRLAVLFARRELRTGTRGFRVFIACIALGVATIAGVGSLARGLTDSLDLQSRALLGGDLETSRVHRPLQPDEQAAMDKLGPTSSVATFRAMARSPASGDQTLAEVKAVDGAYPLVGTLDVAGGGDPHALLAEHDGRWGVLADPALAARLGLKLGDPITVGTLEARLTGLIAREPDRLASGFELGPRLMLDARALPATSLVGPGSLVTWRTRIILGEPAPPDAVVTARKTALDAAFPDAGWRLRGRSEAATGFADSVRRFAQYLTVVGLSALAVGGVGVANAVAAFVARKRATIGMLRSLGASGLFVFAVALIQVIAIAAVGIVIGLVIGALVPPIAGALLAAKLPVGGLGGVFPGALALAALYGLLTALVFSLWPLGRVHDVSPSVLVRDRIGADGGGRPRRGYAIATGLAALALAGLAIGLAEDRRLAAVFVVGLAGSFLLLRLVAWALGSMARSVRPRRAEIRLALAEIGRPGALTGTVVLSLGLGLTLLVALAGIDRNLRDELAGRLPATAPSFFFLDVPRADLDGFKTFLTTEAPGATVTSVPMLRGRLLALKGIPVADYKVPKTVEWVLSSDRGITFAAKQPDHSTLTAGTWWPADVSGPPQVSFAADIARDLDLEVGDTVKVNVLGRTLEARIANLRTVDWDTLGINFVMVFSPNTFAGAPYSELATLSFPDGGREAEEVRLMRDLGRTFPTVTAVRVKETLETIDGLVDQLALAIRATAGIALTASILVLAGALAASHESRIYDAVILKTLGATRWRLIAIYGLEYLILALATGLFAVAAGSAAAYAVVAGIMKIPFHLSLASAAGFTLFAVAVTVGFGLVGTWRALGHRPAAVLREL</sequence>
<dbReference type="Pfam" id="PF02687">
    <property type="entry name" value="FtsX"/>
    <property type="match status" value="2"/>
</dbReference>
<dbReference type="Pfam" id="PF12704">
    <property type="entry name" value="MacB_PCD"/>
    <property type="match status" value="1"/>
</dbReference>
<feature type="transmembrane region" description="Helical" evidence="7">
    <location>
        <begin position="434"/>
        <end position="453"/>
    </location>
</feature>
<dbReference type="PANTHER" id="PTHR30287:SF1">
    <property type="entry name" value="INNER MEMBRANE PROTEIN"/>
    <property type="match status" value="1"/>
</dbReference>
<dbReference type="InterPro" id="IPR025857">
    <property type="entry name" value="MacB_PCD"/>
</dbReference>
<organism evidence="10 11">
    <name type="scientific">Segnochrobactrum spirostomi</name>
    <dbReference type="NCBI Taxonomy" id="2608987"/>
    <lineage>
        <taxon>Bacteria</taxon>
        <taxon>Pseudomonadati</taxon>
        <taxon>Pseudomonadota</taxon>
        <taxon>Alphaproteobacteria</taxon>
        <taxon>Hyphomicrobiales</taxon>
        <taxon>Segnochrobactraceae</taxon>
        <taxon>Segnochrobactrum</taxon>
    </lineage>
</organism>
<evidence type="ECO:0000256" key="2">
    <source>
        <dbReference type="ARBA" id="ARBA00022475"/>
    </source>
</evidence>
<feature type="domain" description="MacB-like periplasmic core" evidence="9">
    <location>
        <begin position="53"/>
        <end position="228"/>
    </location>
</feature>
<evidence type="ECO:0000259" key="9">
    <source>
        <dbReference type="Pfam" id="PF12704"/>
    </source>
</evidence>
<feature type="transmembrane region" description="Helical" evidence="7">
    <location>
        <begin position="750"/>
        <end position="774"/>
    </location>
</feature>
<dbReference type="EMBL" id="VWNA01000001">
    <property type="protein sequence ID" value="MQT12716.1"/>
    <property type="molecule type" value="Genomic_DNA"/>
</dbReference>
<reference evidence="10 11" key="1">
    <citation type="submission" date="2019-09" db="EMBL/GenBank/DDBJ databases">
        <title>Segnochrobactrum spirostomi gen. nov., sp. nov., isolated from the ciliate Spirostomum cf. yagiui and description of a novel family, Segnochrobactraceae fam. nov. within the order Rhizobiales of the class Alphaproteobacteria.</title>
        <authorList>
            <person name="Akter S."/>
            <person name="Shazib S.U.A."/>
            <person name="Shin M.K."/>
        </authorList>
    </citation>
    <scope>NUCLEOTIDE SEQUENCE [LARGE SCALE GENOMIC DNA]</scope>
    <source>
        <strain evidence="10 11">Sp-1</strain>
    </source>
</reference>
<feature type="transmembrane region" description="Helical" evidence="7">
    <location>
        <begin position="505"/>
        <end position="528"/>
    </location>
</feature>
<name>A0A6A7Y1X8_9HYPH</name>
<comment type="caution">
    <text evidence="10">The sequence shown here is derived from an EMBL/GenBank/DDBJ whole genome shotgun (WGS) entry which is preliminary data.</text>
</comment>
<feature type="transmembrane region" description="Helical" evidence="7">
    <location>
        <begin position="382"/>
        <end position="404"/>
    </location>
</feature>
<evidence type="ECO:0000256" key="7">
    <source>
        <dbReference type="SAM" id="Phobius"/>
    </source>
</evidence>
<feature type="transmembrane region" description="Helical" evidence="7">
    <location>
        <begin position="459"/>
        <end position="484"/>
    </location>
</feature>
<feature type="transmembrane region" description="Helical" evidence="7">
    <location>
        <begin position="795"/>
        <end position="826"/>
    </location>
</feature>
<evidence type="ECO:0000313" key="11">
    <source>
        <dbReference type="Proteomes" id="UP000332515"/>
    </source>
</evidence>
<dbReference type="Proteomes" id="UP000332515">
    <property type="component" value="Unassembled WGS sequence"/>
</dbReference>
<feature type="domain" description="ABC3 transporter permease C-terminal" evidence="8">
    <location>
        <begin position="756"/>
        <end position="866"/>
    </location>
</feature>
<evidence type="ECO:0000256" key="6">
    <source>
        <dbReference type="SAM" id="MobiDB-lite"/>
    </source>
</evidence>
<feature type="transmembrane region" description="Helical" evidence="7">
    <location>
        <begin position="329"/>
        <end position="362"/>
    </location>
</feature>
<dbReference type="GO" id="GO:0005886">
    <property type="term" value="C:plasma membrane"/>
    <property type="evidence" value="ECO:0007669"/>
    <property type="project" value="UniProtKB-SubCell"/>
</dbReference>
<feature type="domain" description="ABC3 transporter permease C-terminal" evidence="8">
    <location>
        <begin position="295"/>
        <end position="407"/>
    </location>
</feature>
<dbReference type="InterPro" id="IPR038766">
    <property type="entry name" value="Membrane_comp_ABC_pdt"/>
</dbReference>
<evidence type="ECO:0000256" key="3">
    <source>
        <dbReference type="ARBA" id="ARBA00022692"/>
    </source>
</evidence>
<feature type="transmembrane region" description="Helical" evidence="7">
    <location>
        <begin position="292"/>
        <end position="317"/>
    </location>
</feature>
<dbReference type="RefSeq" id="WP_153479949.1">
    <property type="nucleotide sequence ID" value="NZ_VWNA01000001.1"/>
</dbReference>
<evidence type="ECO:0000256" key="4">
    <source>
        <dbReference type="ARBA" id="ARBA00022989"/>
    </source>
</evidence>
<evidence type="ECO:0000259" key="8">
    <source>
        <dbReference type="Pfam" id="PF02687"/>
    </source>
</evidence>
<dbReference type="AlphaFoldDB" id="A0A6A7Y1X8"/>
<feature type="region of interest" description="Disordered" evidence="6">
    <location>
        <begin position="1"/>
        <end position="23"/>
    </location>
</feature>
<keyword evidence="5 7" id="KW-0472">Membrane</keyword>
<proteinExistence type="predicted"/>
<keyword evidence="11" id="KW-1185">Reference proteome</keyword>
<evidence type="ECO:0000256" key="5">
    <source>
        <dbReference type="ARBA" id="ARBA00023136"/>
    </source>
</evidence>
<gene>
    <name evidence="10" type="ORF">F0357_08625</name>
</gene>
<comment type="subcellular location">
    <subcellularLocation>
        <location evidence="1">Cell membrane</location>
        <topology evidence="1">Multi-pass membrane protein</topology>
    </subcellularLocation>
</comment>
<keyword evidence="4 7" id="KW-1133">Transmembrane helix</keyword>
<evidence type="ECO:0000313" key="10">
    <source>
        <dbReference type="EMBL" id="MQT12716.1"/>
    </source>
</evidence>
<protein>
    <submittedName>
        <fullName evidence="10">FtsX-like permease family protein</fullName>
    </submittedName>
</protein>
<accession>A0A6A7Y1X8</accession>
<evidence type="ECO:0000256" key="1">
    <source>
        <dbReference type="ARBA" id="ARBA00004651"/>
    </source>
</evidence>
<keyword evidence="2" id="KW-1003">Cell membrane</keyword>